<gene>
    <name evidence="2" type="ORF">BP6252_08936</name>
</gene>
<feature type="domain" description="SET" evidence="1">
    <location>
        <begin position="34"/>
        <end position="313"/>
    </location>
</feature>
<dbReference type="Gene3D" id="1.10.220.160">
    <property type="match status" value="1"/>
</dbReference>
<dbReference type="STRING" id="1849047.A0A3D8R0T3"/>
<name>A0A3D8R0T3_9HELO</name>
<evidence type="ECO:0000259" key="1">
    <source>
        <dbReference type="PROSITE" id="PS50280"/>
    </source>
</evidence>
<dbReference type="EMBL" id="PDLM01000010">
    <property type="protein sequence ID" value="RDW67540.1"/>
    <property type="molecule type" value="Genomic_DNA"/>
</dbReference>
<comment type="caution">
    <text evidence="2">The sequence shown here is derived from an EMBL/GenBank/DDBJ whole genome shotgun (WGS) entry which is preliminary data.</text>
</comment>
<dbReference type="InterPro" id="IPR001214">
    <property type="entry name" value="SET_dom"/>
</dbReference>
<dbReference type="AlphaFoldDB" id="A0A3D8R0T3"/>
<dbReference type="SUPFAM" id="SSF82199">
    <property type="entry name" value="SET domain"/>
    <property type="match status" value="1"/>
</dbReference>
<dbReference type="PANTHER" id="PTHR12197">
    <property type="entry name" value="HISTONE-LYSINE N-METHYLTRANSFERASE SMYD"/>
    <property type="match status" value="1"/>
</dbReference>
<sequence length="350" mass="39610">MSYVPSPTALVFTKTPEPVILSLEPERPNFYVHPDVYLTTDDELKGTGTVSKANVQKGTLLFIDNPYSIIPTAAPGSTTPYSRPLCSRLQCSRVVDLSSASTKSCHCVTEVVWCDADCQALGKAEHDFECSWLKTHSKSIRQEIIEPDFFSLWLIVRTLAQRELELSSPPTSTTGPNGTFPCDWNVIRGLRSNEDELQPLKVQGWRSLAERYLVGEHSMLRHSLSVDEMLTLMCQVEINHYDLWTQLIGVYPLPAEPVERAESCFAYTMYLRTPFLNHSCDPSLMHQPDGNGRMVFHATRFIPAGEEFSIAYFDLAEPKYADVKERRAYLEDEFCFTCICPRCLQESGEN</sequence>
<organism evidence="2 3">
    <name type="scientific">Coleophoma cylindrospora</name>
    <dbReference type="NCBI Taxonomy" id="1849047"/>
    <lineage>
        <taxon>Eukaryota</taxon>
        <taxon>Fungi</taxon>
        <taxon>Dikarya</taxon>
        <taxon>Ascomycota</taxon>
        <taxon>Pezizomycotina</taxon>
        <taxon>Leotiomycetes</taxon>
        <taxon>Helotiales</taxon>
        <taxon>Dermateaceae</taxon>
        <taxon>Coleophoma</taxon>
    </lineage>
</organism>
<dbReference type="InterPro" id="IPR046341">
    <property type="entry name" value="SET_dom_sf"/>
</dbReference>
<dbReference type="PROSITE" id="PS50280">
    <property type="entry name" value="SET"/>
    <property type="match status" value="1"/>
</dbReference>
<accession>A0A3D8R0T3</accession>
<dbReference type="PANTHER" id="PTHR12197:SF292">
    <property type="entry name" value="SET DOMAIN-CONTAINING PROTEIN"/>
    <property type="match status" value="1"/>
</dbReference>
<dbReference type="Gene3D" id="6.10.140.2220">
    <property type="match status" value="1"/>
</dbReference>
<keyword evidence="3" id="KW-1185">Reference proteome</keyword>
<evidence type="ECO:0000313" key="3">
    <source>
        <dbReference type="Proteomes" id="UP000256645"/>
    </source>
</evidence>
<dbReference type="OrthoDB" id="1028014at2759"/>
<protein>
    <recommendedName>
        <fullName evidence="1">SET domain-containing protein</fullName>
    </recommendedName>
</protein>
<dbReference type="Gene3D" id="2.170.270.10">
    <property type="entry name" value="SET domain"/>
    <property type="match status" value="1"/>
</dbReference>
<dbReference type="Proteomes" id="UP000256645">
    <property type="component" value="Unassembled WGS sequence"/>
</dbReference>
<evidence type="ECO:0000313" key="2">
    <source>
        <dbReference type="EMBL" id="RDW67540.1"/>
    </source>
</evidence>
<dbReference type="CDD" id="cd20071">
    <property type="entry name" value="SET_SMYD"/>
    <property type="match status" value="1"/>
</dbReference>
<dbReference type="InterPro" id="IPR050869">
    <property type="entry name" value="H3K4_H4K5_MeTrfase"/>
</dbReference>
<proteinExistence type="predicted"/>
<reference evidence="2 3" key="1">
    <citation type="journal article" date="2018" name="IMA Fungus">
        <title>IMA Genome-F 9: Draft genome sequence of Annulohypoxylon stygium, Aspergillus mulundensis, Berkeleyomyces basicola (syn. Thielaviopsis basicola), Ceratocystis smalleyi, two Cercospora beticola strains, Coleophoma cylindrospora, Fusarium fracticaudum, Phialophora cf. hyalina, and Morchella septimelata.</title>
        <authorList>
            <person name="Wingfield B.D."/>
            <person name="Bills G.F."/>
            <person name="Dong Y."/>
            <person name="Huang W."/>
            <person name="Nel W.J."/>
            <person name="Swalarsk-Parry B.S."/>
            <person name="Vaghefi N."/>
            <person name="Wilken P.M."/>
            <person name="An Z."/>
            <person name="de Beer Z.W."/>
            <person name="De Vos L."/>
            <person name="Chen L."/>
            <person name="Duong T.A."/>
            <person name="Gao Y."/>
            <person name="Hammerbacher A."/>
            <person name="Kikkert J.R."/>
            <person name="Li Y."/>
            <person name="Li H."/>
            <person name="Li K."/>
            <person name="Li Q."/>
            <person name="Liu X."/>
            <person name="Ma X."/>
            <person name="Naidoo K."/>
            <person name="Pethybridge S.J."/>
            <person name="Sun J."/>
            <person name="Steenkamp E.T."/>
            <person name="van der Nest M.A."/>
            <person name="van Wyk S."/>
            <person name="Wingfield M.J."/>
            <person name="Xiong C."/>
            <person name="Yue Q."/>
            <person name="Zhang X."/>
        </authorList>
    </citation>
    <scope>NUCLEOTIDE SEQUENCE [LARGE SCALE GENOMIC DNA]</scope>
    <source>
        <strain evidence="2 3">BP6252</strain>
    </source>
</reference>
<dbReference type="Pfam" id="PF00856">
    <property type="entry name" value="SET"/>
    <property type="match status" value="1"/>
</dbReference>